<sequence length="343" mass="38067">MVSAKRELSKKDVPEPEAKWAKVVDDLEIRPLASIGFSKNGKLLGTAKHFDAGLKGLGVVDSMVKEIQWQSAVFPHVLLKNVVVLMQFSIEDRLVPFKGAAWTPLNYIIDQTNVFKSARQRKLRLFANFQKISVVVLPKPEELKICSNKISNEMGKEVAADAVNNMLVLIIYAFIIARLMFLVANYVLPVSKDMPGSDELFDKSSYPPPPKLNFVYQRPNQRQHLLLESHITIPGGGIDPYSRPASVVVSYGPSMVEPSPMGSARASPFTNHNISGQFNPIAHPQSDWQNGGLQGHPQFCLVLALPHMISSPYGTPMVRPSNENFPANSRIREEMPPITPGNY</sequence>
<reference evidence="2 3" key="1">
    <citation type="journal article" date="2022" name="Plant J.">
        <title>Strategies of tolerance reflected in two North American maple genomes.</title>
        <authorList>
            <person name="McEvoy S.L."/>
            <person name="Sezen U.U."/>
            <person name="Trouern-Trend A."/>
            <person name="McMahon S.M."/>
            <person name="Schaberg P.G."/>
            <person name="Yang J."/>
            <person name="Wegrzyn J.L."/>
            <person name="Swenson N.G."/>
        </authorList>
    </citation>
    <scope>NUCLEOTIDE SEQUENCE [LARGE SCALE GENOMIC DNA]</scope>
    <source>
        <strain evidence="2">91603</strain>
    </source>
</reference>
<comment type="caution">
    <text evidence="2">The sequence shown here is derived from an EMBL/GenBank/DDBJ whole genome shotgun (WGS) entry which is preliminary data.</text>
</comment>
<keyword evidence="3" id="KW-1185">Reference proteome</keyword>
<dbReference type="EMBL" id="JAJSOW010000002">
    <property type="protein sequence ID" value="KAI9198092.1"/>
    <property type="molecule type" value="Genomic_DNA"/>
</dbReference>
<proteinExistence type="predicted"/>
<dbReference type="GO" id="GO:0003723">
    <property type="term" value="F:RNA binding"/>
    <property type="evidence" value="ECO:0007669"/>
    <property type="project" value="TreeGrafter"/>
</dbReference>
<dbReference type="PANTHER" id="PTHR12381">
    <property type="entry name" value="HETEROGENEOUS NUCLEAR RIBONUCLEOPROTEIN U FAMILY MEMBER"/>
    <property type="match status" value="1"/>
</dbReference>
<accession>A0AAD5P450</accession>
<keyword evidence="1" id="KW-0472">Membrane</keyword>
<gene>
    <name evidence="2" type="ORF">LWI28_009994</name>
</gene>
<dbReference type="GO" id="GO:0000380">
    <property type="term" value="P:alternative mRNA splicing, via spliceosome"/>
    <property type="evidence" value="ECO:0007669"/>
    <property type="project" value="TreeGrafter"/>
</dbReference>
<keyword evidence="1" id="KW-1133">Transmembrane helix</keyword>
<keyword evidence="1" id="KW-0812">Transmembrane</keyword>
<dbReference type="PANTHER" id="PTHR12381:SF56">
    <property type="entry name" value="B30.2_SPRY DOMAIN-CONTAINING PROTEIN-RELATED"/>
    <property type="match status" value="1"/>
</dbReference>
<evidence type="ECO:0000313" key="3">
    <source>
        <dbReference type="Proteomes" id="UP001064489"/>
    </source>
</evidence>
<evidence type="ECO:0000313" key="2">
    <source>
        <dbReference type="EMBL" id="KAI9198092.1"/>
    </source>
</evidence>
<protein>
    <submittedName>
        <fullName evidence="2">Uncharacterized protein</fullName>
    </submittedName>
</protein>
<dbReference type="AlphaFoldDB" id="A0AAD5P450"/>
<dbReference type="GO" id="GO:0005634">
    <property type="term" value="C:nucleus"/>
    <property type="evidence" value="ECO:0007669"/>
    <property type="project" value="TreeGrafter"/>
</dbReference>
<organism evidence="2 3">
    <name type="scientific">Acer negundo</name>
    <name type="common">Box elder</name>
    <dbReference type="NCBI Taxonomy" id="4023"/>
    <lineage>
        <taxon>Eukaryota</taxon>
        <taxon>Viridiplantae</taxon>
        <taxon>Streptophyta</taxon>
        <taxon>Embryophyta</taxon>
        <taxon>Tracheophyta</taxon>
        <taxon>Spermatophyta</taxon>
        <taxon>Magnoliopsida</taxon>
        <taxon>eudicotyledons</taxon>
        <taxon>Gunneridae</taxon>
        <taxon>Pentapetalae</taxon>
        <taxon>rosids</taxon>
        <taxon>malvids</taxon>
        <taxon>Sapindales</taxon>
        <taxon>Sapindaceae</taxon>
        <taxon>Hippocastanoideae</taxon>
        <taxon>Acereae</taxon>
        <taxon>Acer</taxon>
    </lineage>
</organism>
<evidence type="ECO:0000256" key="1">
    <source>
        <dbReference type="SAM" id="Phobius"/>
    </source>
</evidence>
<feature type="transmembrane region" description="Helical" evidence="1">
    <location>
        <begin position="166"/>
        <end position="188"/>
    </location>
</feature>
<name>A0AAD5P450_ACENE</name>
<dbReference type="Proteomes" id="UP001064489">
    <property type="component" value="Chromosome 13"/>
</dbReference>